<evidence type="ECO:0000313" key="2">
    <source>
        <dbReference type="Proteomes" id="UP000076842"/>
    </source>
</evidence>
<organism evidence="1 2">
    <name type="scientific">Calocera cornea HHB12733</name>
    <dbReference type="NCBI Taxonomy" id="1353952"/>
    <lineage>
        <taxon>Eukaryota</taxon>
        <taxon>Fungi</taxon>
        <taxon>Dikarya</taxon>
        <taxon>Basidiomycota</taxon>
        <taxon>Agaricomycotina</taxon>
        <taxon>Dacrymycetes</taxon>
        <taxon>Dacrymycetales</taxon>
        <taxon>Dacrymycetaceae</taxon>
        <taxon>Calocera</taxon>
    </lineage>
</organism>
<dbReference type="EMBL" id="KV423975">
    <property type="protein sequence ID" value="KZT56624.1"/>
    <property type="molecule type" value="Genomic_DNA"/>
</dbReference>
<dbReference type="AlphaFoldDB" id="A0A165FED8"/>
<proteinExistence type="predicted"/>
<gene>
    <name evidence="1" type="ORF">CALCODRAFT_509382</name>
</gene>
<dbReference type="Proteomes" id="UP000076842">
    <property type="component" value="Unassembled WGS sequence"/>
</dbReference>
<name>A0A165FED8_9BASI</name>
<sequence length="142" mass="16116">MTREQARDCLPTQLQQWGKVRLLDGSGTVHAILGLRTPSTRDMSFMHYRAYGAAQEERYGQLQHILGIPIRSEQPVILAIIRRCQPLPSYSLDRIAYDTLGALQVVGLDRLDCVVGRVQDSRGRWTIIERAESIRIGDVQEE</sequence>
<evidence type="ECO:0000313" key="1">
    <source>
        <dbReference type="EMBL" id="KZT56624.1"/>
    </source>
</evidence>
<keyword evidence="2" id="KW-1185">Reference proteome</keyword>
<accession>A0A165FED8</accession>
<dbReference type="InParanoid" id="A0A165FED8"/>
<dbReference type="OrthoDB" id="6613063at2759"/>
<reference evidence="1 2" key="1">
    <citation type="journal article" date="2016" name="Mol. Biol. Evol.">
        <title>Comparative Genomics of Early-Diverging Mushroom-Forming Fungi Provides Insights into the Origins of Lignocellulose Decay Capabilities.</title>
        <authorList>
            <person name="Nagy L.G."/>
            <person name="Riley R."/>
            <person name="Tritt A."/>
            <person name="Adam C."/>
            <person name="Daum C."/>
            <person name="Floudas D."/>
            <person name="Sun H."/>
            <person name="Yadav J.S."/>
            <person name="Pangilinan J."/>
            <person name="Larsson K.H."/>
            <person name="Matsuura K."/>
            <person name="Barry K."/>
            <person name="Labutti K."/>
            <person name="Kuo R."/>
            <person name="Ohm R.A."/>
            <person name="Bhattacharya S.S."/>
            <person name="Shirouzu T."/>
            <person name="Yoshinaga Y."/>
            <person name="Martin F.M."/>
            <person name="Grigoriev I.V."/>
            <person name="Hibbett D.S."/>
        </authorList>
    </citation>
    <scope>NUCLEOTIDE SEQUENCE [LARGE SCALE GENOMIC DNA]</scope>
    <source>
        <strain evidence="1 2">HHB12733</strain>
    </source>
</reference>
<protein>
    <submittedName>
        <fullName evidence="1">Uncharacterized protein</fullName>
    </submittedName>
</protein>